<protein>
    <submittedName>
        <fullName evidence="3">Nuclear segregation protein (Bfr1)</fullName>
    </submittedName>
</protein>
<dbReference type="InterPro" id="IPR039604">
    <property type="entry name" value="Bfr1"/>
</dbReference>
<dbReference type="GO" id="GO:0003729">
    <property type="term" value="F:mRNA binding"/>
    <property type="evidence" value="ECO:0007669"/>
    <property type="project" value="TreeGrafter"/>
</dbReference>
<evidence type="ECO:0000256" key="2">
    <source>
        <dbReference type="SAM" id="MobiDB-lite"/>
    </source>
</evidence>
<feature type="compositionally biased region" description="Polar residues" evidence="2">
    <location>
        <begin position="469"/>
        <end position="480"/>
    </location>
</feature>
<accession>A0A167X8X9</accession>
<dbReference type="OrthoDB" id="2195113at2759"/>
<evidence type="ECO:0000313" key="3">
    <source>
        <dbReference type="EMBL" id="KZZ89779.1"/>
    </source>
</evidence>
<dbReference type="GO" id="GO:0008298">
    <property type="term" value="P:intracellular mRNA localization"/>
    <property type="evidence" value="ECO:0007669"/>
    <property type="project" value="TreeGrafter"/>
</dbReference>
<gene>
    <name evidence="3" type="ORF">AAP_04130</name>
</gene>
<keyword evidence="1" id="KW-0175">Coiled coil</keyword>
<dbReference type="GO" id="GO:1990904">
    <property type="term" value="C:ribonucleoprotein complex"/>
    <property type="evidence" value="ECO:0007669"/>
    <property type="project" value="TreeGrafter"/>
</dbReference>
<feature type="compositionally biased region" description="Basic and acidic residues" evidence="2">
    <location>
        <begin position="484"/>
        <end position="509"/>
    </location>
</feature>
<feature type="coiled-coil region" evidence="1">
    <location>
        <begin position="169"/>
        <end position="215"/>
    </location>
</feature>
<keyword evidence="4" id="KW-1185">Reference proteome</keyword>
<organism evidence="3 4">
    <name type="scientific">Ascosphaera apis ARSEF 7405</name>
    <dbReference type="NCBI Taxonomy" id="392613"/>
    <lineage>
        <taxon>Eukaryota</taxon>
        <taxon>Fungi</taxon>
        <taxon>Dikarya</taxon>
        <taxon>Ascomycota</taxon>
        <taxon>Pezizomycotina</taxon>
        <taxon>Eurotiomycetes</taxon>
        <taxon>Eurotiomycetidae</taxon>
        <taxon>Onygenales</taxon>
        <taxon>Ascosphaeraceae</taxon>
        <taxon>Ascosphaera</taxon>
    </lineage>
</organism>
<dbReference type="Gene3D" id="1.10.287.1490">
    <property type="match status" value="1"/>
</dbReference>
<reference evidence="3 4" key="1">
    <citation type="journal article" date="2016" name="Genome Biol. Evol.">
        <title>Divergent and convergent evolution of fungal pathogenicity.</title>
        <authorList>
            <person name="Shang Y."/>
            <person name="Xiao G."/>
            <person name="Zheng P."/>
            <person name="Cen K."/>
            <person name="Zhan S."/>
            <person name="Wang C."/>
        </authorList>
    </citation>
    <scope>NUCLEOTIDE SEQUENCE [LARGE SCALE GENOMIC DNA]</scope>
    <source>
        <strain evidence="3 4">ARSEF 7405</strain>
    </source>
</reference>
<dbReference type="PANTHER" id="PTHR31027:SF2">
    <property type="entry name" value="LEBERCILIN DOMAIN-CONTAINING PROTEIN"/>
    <property type="match status" value="1"/>
</dbReference>
<sequence length="509" mass="56700">MAAAVADNSSVPQERKDKIKKPEEPNEEAFKANVAQAEKTLADAQQRLAAVKAKIDSAKPNNQDSPAAKRQKELRAELATIRQKQGTIKNSRGSVQEKINSLEATLKSRIAEQKNARAKVAFKNVDELDREIKRLESQVEAGSMKLVDEKKALAEISSLRKQRKGFSSFDDAQKGIDDLKTQIATLKKTLDNPEARALSDRYTEIQKELDVIKAEQDAVFKNLNSLRDERTKIHGEQQAAFQAVRAIKDEYYQARKAYKAYRAEASRIYRERIQAEREARDREHRRQIADKKLEEASQPAFTQEILTAEGLIRFFDPNFDFSTLGLGEKKEDTGALRAGVGRTVDDSGLKGMKVLKKEEDDYFVGTAGKGKKGKKNKGQHTAAPSTFNLSVGVIEELARVKVDPPMSQEDVPAVVEKLAEKIKDWKSKQAAQTEANIAKAKAEIEKLENESASTEKKEGSTDIAKKPAQKNNAVDDNNGVSAEAELKQEKEATEDVTEEMKKASIEESQ</sequence>
<feature type="region of interest" description="Disordered" evidence="2">
    <location>
        <begin position="1"/>
        <end position="31"/>
    </location>
</feature>
<name>A0A167X8X9_9EURO</name>
<dbReference type="EMBL" id="AZGZ01000019">
    <property type="protein sequence ID" value="KZZ89779.1"/>
    <property type="molecule type" value="Genomic_DNA"/>
</dbReference>
<evidence type="ECO:0000313" key="4">
    <source>
        <dbReference type="Proteomes" id="UP000242877"/>
    </source>
</evidence>
<feature type="region of interest" description="Disordered" evidence="2">
    <location>
        <begin position="52"/>
        <end position="73"/>
    </location>
</feature>
<feature type="region of interest" description="Disordered" evidence="2">
    <location>
        <begin position="445"/>
        <end position="509"/>
    </location>
</feature>
<feature type="compositionally biased region" description="Basic and acidic residues" evidence="2">
    <location>
        <begin position="13"/>
        <end position="30"/>
    </location>
</feature>
<dbReference type="GO" id="GO:0005783">
    <property type="term" value="C:endoplasmic reticulum"/>
    <property type="evidence" value="ECO:0007669"/>
    <property type="project" value="TreeGrafter"/>
</dbReference>
<dbReference type="PANTHER" id="PTHR31027">
    <property type="entry name" value="NUCLEAR SEGREGATION PROTEIN BFR1"/>
    <property type="match status" value="1"/>
</dbReference>
<comment type="caution">
    <text evidence="3">The sequence shown here is derived from an EMBL/GenBank/DDBJ whole genome shotgun (WGS) entry which is preliminary data.</text>
</comment>
<dbReference type="Proteomes" id="UP000242877">
    <property type="component" value="Unassembled WGS sequence"/>
</dbReference>
<dbReference type="VEuPathDB" id="FungiDB:AAP_04130"/>
<feature type="coiled-coil region" evidence="1">
    <location>
        <begin position="111"/>
        <end position="145"/>
    </location>
</feature>
<dbReference type="GO" id="GO:0042175">
    <property type="term" value="C:nuclear outer membrane-endoplasmic reticulum membrane network"/>
    <property type="evidence" value="ECO:0007669"/>
    <property type="project" value="TreeGrafter"/>
</dbReference>
<proteinExistence type="predicted"/>
<evidence type="ECO:0000256" key="1">
    <source>
        <dbReference type="SAM" id="Coils"/>
    </source>
</evidence>
<feature type="compositionally biased region" description="Basic and acidic residues" evidence="2">
    <location>
        <begin position="445"/>
        <end position="465"/>
    </location>
</feature>
<dbReference type="AlphaFoldDB" id="A0A167X8X9"/>